<feature type="compositionally biased region" description="Basic and acidic residues" evidence="1">
    <location>
        <begin position="130"/>
        <end position="148"/>
    </location>
</feature>
<accession>A0A6C0LQ01</accession>
<feature type="region of interest" description="Disordered" evidence="1">
    <location>
        <begin position="90"/>
        <end position="148"/>
    </location>
</feature>
<evidence type="ECO:0008006" key="4">
    <source>
        <dbReference type="Google" id="ProtNLM"/>
    </source>
</evidence>
<sequence>MGLFNYIDTFFFISLGITFILILLLVFHFKQQIISLEHKNDTMFEIINNIVKELTALKSAFIQSSLHRENEIINTSVQSVPQKINVESKIVISDSDDDDDTSYTSGQSETDSDDESDNENDSDSDDEVEDEKKEIIIENIDIHETREESSNEIKVINIELNNIDDSMNNGSDIDDETDNLEEENHIEDFVNNETIVVEKVDSSENLGTTESTEQLSTTENNKEVYRKMSLQALKTLVITKGLSSDTSKMKKNDLLKLLESEL</sequence>
<reference evidence="3" key="1">
    <citation type="journal article" date="2020" name="Nature">
        <title>Giant virus diversity and host interactions through global metagenomics.</title>
        <authorList>
            <person name="Schulz F."/>
            <person name="Roux S."/>
            <person name="Paez-Espino D."/>
            <person name="Jungbluth S."/>
            <person name="Walsh D.A."/>
            <person name="Denef V.J."/>
            <person name="McMahon K.D."/>
            <person name="Konstantinidis K.T."/>
            <person name="Eloe-Fadrosh E.A."/>
            <person name="Kyrpides N.C."/>
            <person name="Woyke T."/>
        </authorList>
    </citation>
    <scope>NUCLEOTIDE SEQUENCE</scope>
    <source>
        <strain evidence="3">GVMAG-M-3300027969-2</strain>
    </source>
</reference>
<keyword evidence="2" id="KW-0472">Membrane</keyword>
<evidence type="ECO:0000256" key="2">
    <source>
        <dbReference type="SAM" id="Phobius"/>
    </source>
</evidence>
<keyword evidence="2" id="KW-1133">Transmembrane helix</keyword>
<name>A0A6C0LQ01_9ZZZZ</name>
<evidence type="ECO:0000256" key="1">
    <source>
        <dbReference type="SAM" id="MobiDB-lite"/>
    </source>
</evidence>
<organism evidence="3">
    <name type="scientific">viral metagenome</name>
    <dbReference type="NCBI Taxonomy" id="1070528"/>
    <lineage>
        <taxon>unclassified sequences</taxon>
        <taxon>metagenomes</taxon>
        <taxon>organismal metagenomes</taxon>
    </lineage>
</organism>
<proteinExistence type="predicted"/>
<keyword evidence="2" id="KW-0812">Transmembrane</keyword>
<feature type="transmembrane region" description="Helical" evidence="2">
    <location>
        <begin position="6"/>
        <end position="29"/>
    </location>
</feature>
<protein>
    <recommendedName>
        <fullName evidence="4">Rho termination factor N-terminal domain-containing protein</fullName>
    </recommendedName>
</protein>
<evidence type="ECO:0000313" key="3">
    <source>
        <dbReference type="EMBL" id="QHU32523.1"/>
    </source>
</evidence>
<dbReference type="AlphaFoldDB" id="A0A6C0LQ01"/>
<feature type="compositionally biased region" description="Acidic residues" evidence="1">
    <location>
        <begin position="110"/>
        <end position="129"/>
    </location>
</feature>
<dbReference type="EMBL" id="MN740540">
    <property type="protein sequence ID" value="QHU32523.1"/>
    <property type="molecule type" value="Genomic_DNA"/>
</dbReference>